<reference evidence="10 11" key="1">
    <citation type="submission" date="2016-07" db="EMBL/GenBank/DDBJ databases">
        <title>Pervasive Adenine N6-methylation of Active Genes in Fungi.</title>
        <authorList>
            <consortium name="DOE Joint Genome Institute"/>
            <person name="Mondo S.J."/>
            <person name="Dannebaum R.O."/>
            <person name="Kuo R.C."/>
            <person name="Labutti K."/>
            <person name="Haridas S."/>
            <person name="Kuo A."/>
            <person name="Salamov A."/>
            <person name="Ahrendt S.R."/>
            <person name="Lipzen A."/>
            <person name="Sullivan W."/>
            <person name="Andreopoulos W.B."/>
            <person name="Clum A."/>
            <person name="Lindquist E."/>
            <person name="Daum C."/>
            <person name="Ramamoorthy G.K."/>
            <person name="Gryganskyi A."/>
            <person name="Culley D."/>
            <person name="Magnuson J.K."/>
            <person name="James T.Y."/>
            <person name="O'Malley M.A."/>
            <person name="Stajich J.E."/>
            <person name="Spatafora J.W."/>
            <person name="Visel A."/>
            <person name="Grigoriev I.V."/>
        </authorList>
    </citation>
    <scope>NUCLEOTIDE SEQUENCE [LARGE SCALE GENOMIC DNA]</scope>
    <source>
        <strain evidence="10 11">NRRL 2496</strain>
    </source>
</reference>
<keyword evidence="5 8" id="KW-0663">Pyridoxal phosphate</keyword>
<dbReference type="STRING" id="13706.A0A1X2H6Q7"/>
<dbReference type="SUPFAM" id="SSF53383">
    <property type="entry name" value="PLP-dependent transferases"/>
    <property type="match status" value="1"/>
</dbReference>
<dbReference type="OrthoDB" id="3512640at2759"/>
<evidence type="ECO:0000256" key="2">
    <source>
        <dbReference type="ARBA" id="ARBA00005038"/>
    </source>
</evidence>
<feature type="modified residue" description="N6-(pyridoxal phosphate)lysine" evidence="8">
    <location>
        <position position="200"/>
    </location>
</feature>
<evidence type="ECO:0000256" key="6">
    <source>
        <dbReference type="ARBA" id="ARBA00023192"/>
    </source>
</evidence>
<dbReference type="EC" id="4.4.1.1" evidence="4"/>
<dbReference type="Pfam" id="PF01053">
    <property type="entry name" value="Cys_Met_Meta_PP"/>
    <property type="match status" value="1"/>
</dbReference>
<keyword evidence="6" id="KW-0198">Cysteine biosynthesis</keyword>
<dbReference type="Gene3D" id="3.90.1150.10">
    <property type="entry name" value="Aspartate Aminotransferase, domain 1"/>
    <property type="match status" value="1"/>
</dbReference>
<dbReference type="AlphaFoldDB" id="A0A1X2H6Q7"/>
<evidence type="ECO:0000256" key="5">
    <source>
        <dbReference type="ARBA" id="ARBA00022898"/>
    </source>
</evidence>
<keyword evidence="11" id="KW-1185">Reference proteome</keyword>
<dbReference type="GO" id="GO:0030170">
    <property type="term" value="F:pyridoxal phosphate binding"/>
    <property type="evidence" value="ECO:0007669"/>
    <property type="project" value="InterPro"/>
</dbReference>
<evidence type="ECO:0000256" key="4">
    <source>
        <dbReference type="ARBA" id="ARBA00012085"/>
    </source>
</evidence>
<gene>
    <name evidence="10" type="ORF">BCR43DRAFT_477700</name>
</gene>
<dbReference type="Proteomes" id="UP000242180">
    <property type="component" value="Unassembled WGS sequence"/>
</dbReference>
<comment type="cofactor">
    <cofactor evidence="1 9">
        <name>pyridoxal 5'-phosphate</name>
        <dbReference type="ChEBI" id="CHEBI:597326"/>
    </cofactor>
</comment>
<dbReference type="PIRSF" id="PIRSF001434">
    <property type="entry name" value="CGS"/>
    <property type="match status" value="1"/>
</dbReference>
<evidence type="ECO:0000313" key="11">
    <source>
        <dbReference type="Proteomes" id="UP000242180"/>
    </source>
</evidence>
<organism evidence="10 11">
    <name type="scientific">Syncephalastrum racemosum</name>
    <name type="common">Filamentous fungus</name>
    <dbReference type="NCBI Taxonomy" id="13706"/>
    <lineage>
        <taxon>Eukaryota</taxon>
        <taxon>Fungi</taxon>
        <taxon>Fungi incertae sedis</taxon>
        <taxon>Mucoromycota</taxon>
        <taxon>Mucoromycotina</taxon>
        <taxon>Mucoromycetes</taxon>
        <taxon>Mucorales</taxon>
        <taxon>Syncephalastraceae</taxon>
        <taxon>Syncephalastrum</taxon>
    </lineage>
</organism>
<name>A0A1X2H6Q7_SYNRA</name>
<evidence type="ECO:0000313" key="10">
    <source>
        <dbReference type="EMBL" id="ORY94162.1"/>
    </source>
</evidence>
<evidence type="ECO:0000256" key="9">
    <source>
        <dbReference type="RuleBase" id="RU362118"/>
    </source>
</evidence>
<protein>
    <recommendedName>
        <fullName evidence="4">cystathionine gamma-lyase</fullName>
        <ecNumber evidence="4">4.4.1.1</ecNumber>
    </recommendedName>
    <alternativeName>
        <fullName evidence="7">Gamma-cystathionase</fullName>
    </alternativeName>
</protein>
<dbReference type="GO" id="GO:0019343">
    <property type="term" value="P:cysteine biosynthetic process via cystathionine"/>
    <property type="evidence" value="ECO:0007669"/>
    <property type="project" value="EnsemblFungi"/>
</dbReference>
<dbReference type="CDD" id="cd00614">
    <property type="entry name" value="CGS_like"/>
    <property type="match status" value="1"/>
</dbReference>
<evidence type="ECO:0000256" key="7">
    <source>
        <dbReference type="ARBA" id="ARBA00029853"/>
    </source>
</evidence>
<dbReference type="InterPro" id="IPR015424">
    <property type="entry name" value="PyrdxlP-dep_Trfase"/>
</dbReference>
<comment type="caution">
    <text evidence="10">The sequence shown here is derived from an EMBL/GenBank/DDBJ whole genome shotgun (WGS) entry which is preliminary data.</text>
</comment>
<dbReference type="InParanoid" id="A0A1X2H6Q7"/>
<proteinExistence type="inferred from homology"/>
<dbReference type="FunFam" id="3.40.640.10:FF:000009">
    <property type="entry name" value="Cystathionine gamma-synthase homolog"/>
    <property type="match status" value="1"/>
</dbReference>
<dbReference type="OMA" id="YKQDGVG"/>
<dbReference type="FunFam" id="3.90.1150.10:FF:000008">
    <property type="entry name" value="Cystathionine gamma-synthase"/>
    <property type="match status" value="1"/>
</dbReference>
<dbReference type="InterPro" id="IPR015421">
    <property type="entry name" value="PyrdxlP-dep_Trfase_major"/>
</dbReference>
<dbReference type="PANTHER" id="PTHR11808">
    <property type="entry name" value="TRANS-SULFURATION ENZYME FAMILY MEMBER"/>
    <property type="match status" value="1"/>
</dbReference>
<dbReference type="GO" id="GO:0004123">
    <property type="term" value="F:cystathionine gamma-lyase activity"/>
    <property type="evidence" value="ECO:0007669"/>
    <property type="project" value="EnsemblFungi"/>
</dbReference>
<accession>A0A1X2H6Q7</accession>
<evidence type="ECO:0000256" key="8">
    <source>
        <dbReference type="PIRSR" id="PIRSR001434-2"/>
    </source>
</evidence>
<dbReference type="GO" id="GO:1904828">
    <property type="term" value="P:positive regulation of hydrogen sulfide biosynthetic process"/>
    <property type="evidence" value="ECO:0007669"/>
    <property type="project" value="EnsemblFungi"/>
</dbReference>
<dbReference type="GO" id="GO:0005737">
    <property type="term" value="C:cytoplasm"/>
    <property type="evidence" value="ECO:0007669"/>
    <property type="project" value="TreeGrafter"/>
</dbReference>
<keyword evidence="6" id="KW-0028">Amino-acid biosynthesis</keyword>
<dbReference type="GO" id="GO:0019346">
    <property type="term" value="P:transsulfuration"/>
    <property type="evidence" value="ECO:0007669"/>
    <property type="project" value="EnsemblFungi"/>
</dbReference>
<evidence type="ECO:0000256" key="3">
    <source>
        <dbReference type="ARBA" id="ARBA00009077"/>
    </source>
</evidence>
<sequence length="387" mass="41594">MQPQAAGFGTNAIHAGTEADTVTGAVIPPISLSTTFKQSAAGEHKGYDYSRSGNPTRDAFEKAVAALEGAQHGVAFASGSSVTASILSTLSTGSHIISVNDVYGGTYRYFTKVAIHHGVEATFVNLHDASKIKEKFQENTKLVWVETPTNPTLRLVDIAAVAEYAHAHGALLVVDNTFMSPYFQNPLSLGADVVVHSVTKYINGHSDVVMGVAVTNSDAIHDKLTFMQNSLGAVPSAFDCYLARRGLMTLEVRMQRHEQNALQVAEFLESHAKVDEVIYPGLPSHPQHDLARRQQKGFGGMLSFRMQGTLENVNKMLGKLEVITLAESLGGVESLIEVPAVMTHGSVSPEDRATLGITDTLVRVSVGIETAQDIINDLDQALKHAYL</sequence>
<dbReference type="InterPro" id="IPR015422">
    <property type="entry name" value="PyrdxlP-dep_Trfase_small"/>
</dbReference>
<dbReference type="GO" id="GO:0047804">
    <property type="term" value="F:cysteine-S-conjugate beta-lyase activity"/>
    <property type="evidence" value="ECO:0007669"/>
    <property type="project" value="EnsemblFungi"/>
</dbReference>
<comment type="similarity">
    <text evidence="3 9">Belongs to the trans-sulfuration enzymes family.</text>
</comment>
<evidence type="ECO:0000256" key="1">
    <source>
        <dbReference type="ARBA" id="ARBA00001933"/>
    </source>
</evidence>
<dbReference type="Gene3D" id="3.40.640.10">
    <property type="entry name" value="Type I PLP-dependent aspartate aminotransferase-like (Major domain)"/>
    <property type="match status" value="1"/>
</dbReference>
<dbReference type="InterPro" id="IPR000277">
    <property type="entry name" value="Cys/Met-Metab_PyrdxlP-dep_enz"/>
</dbReference>
<comment type="pathway">
    <text evidence="2">Amino-acid biosynthesis; L-cysteine biosynthesis; L-cysteine from L-homocysteine and L-serine: step 2/2.</text>
</comment>
<dbReference type="EMBL" id="MCGN01000008">
    <property type="protein sequence ID" value="ORY94162.1"/>
    <property type="molecule type" value="Genomic_DNA"/>
</dbReference>
<dbReference type="PANTHER" id="PTHR11808:SF15">
    <property type="entry name" value="CYSTATHIONINE GAMMA-LYASE"/>
    <property type="match status" value="1"/>
</dbReference>